<dbReference type="EMBL" id="FRAR01000024">
    <property type="protein sequence ID" value="SHK78799.1"/>
    <property type="molecule type" value="Genomic_DNA"/>
</dbReference>
<dbReference type="OrthoDB" id="3010221at2"/>
<evidence type="ECO:0000256" key="1">
    <source>
        <dbReference type="SAM" id="Phobius"/>
    </source>
</evidence>
<dbReference type="AlphaFoldDB" id="A0A1M6VBH5"/>
<feature type="transmembrane region" description="Helical" evidence="1">
    <location>
        <begin position="12"/>
        <end position="35"/>
    </location>
</feature>
<evidence type="ECO:0000313" key="3">
    <source>
        <dbReference type="Proteomes" id="UP000183997"/>
    </source>
</evidence>
<organism evidence="2 3">
    <name type="scientific">Desulforamulus aeronauticus DSM 10349</name>
    <dbReference type="NCBI Taxonomy" id="1121421"/>
    <lineage>
        <taxon>Bacteria</taxon>
        <taxon>Bacillati</taxon>
        <taxon>Bacillota</taxon>
        <taxon>Clostridia</taxon>
        <taxon>Eubacteriales</taxon>
        <taxon>Peptococcaceae</taxon>
        <taxon>Desulforamulus</taxon>
    </lineage>
</organism>
<evidence type="ECO:0000313" key="2">
    <source>
        <dbReference type="EMBL" id="SHK78799.1"/>
    </source>
</evidence>
<reference evidence="3" key="1">
    <citation type="submission" date="2016-11" db="EMBL/GenBank/DDBJ databases">
        <authorList>
            <person name="Varghese N."/>
            <person name="Submissions S."/>
        </authorList>
    </citation>
    <scope>NUCLEOTIDE SEQUENCE [LARGE SCALE GENOMIC DNA]</scope>
    <source>
        <strain evidence="3">DSM 10349</strain>
    </source>
</reference>
<feature type="transmembrane region" description="Helical" evidence="1">
    <location>
        <begin position="41"/>
        <end position="65"/>
    </location>
</feature>
<dbReference type="RefSeq" id="WP_072916189.1">
    <property type="nucleotide sequence ID" value="NZ_FRAR01000024.1"/>
</dbReference>
<keyword evidence="3" id="KW-1185">Reference proteome</keyword>
<gene>
    <name evidence="2" type="ORF">SAMN02745123_03114</name>
</gene>
<dbReference type="STRING" id="1121421.SAMN02745123_03114"/>
<keyword evidence="1" id="KW-1133">Transmembrane helix</keyword>
<dbReference type="Proteomes" id="UP000183997">
    <property type="component" value="Unassembled WGS sequence"/>
</dbReference>
<keyword evidence="1" id="KW-0812">Transmembrane</keyword>
<proteinExistence type="predicted"/>
<protein>
    <submittedName>
        <fullName evidence="2">Uncharacterized protein</fullName>
    </submittedName>
</protein>
<sequence length="235" mass="26796">MRDKLLKVFIDLLSVWIVFCVVGNPIIKIIKYVGITDSRGITLVLVSIFGFICYLCNHLIFSVLLKKLTLTISFRNNSNHKVRKIRIACQDVMATRGNFKLDISIYGGNLITNGILNWLGSDILIHYRPDSYDTEIPDGWANSKADNLFIDGEGIVRYYWTDCVSGQGEISENKCMQLRPELIICPKRFDVPLCRVYVEVASSKKKCEIKRFLFSLISSWLVSVKQVEFSIGLKV</sequence>
<name>A0A1M6VBH5_9FIRM</name>
<keyword evidence="1" id="KW-0472">Membrane</keyword>
<accession>A0A1M6VBH5</accession>